<comment type="caution">
    <text evidence="1">The sequence shown here is derived from an EMBL/GenBank/DDBJ whole genome shotgun (WGS) entry which is preliminary data.</text>
</comment>
<protein>
    <recommendedName>
        <fullName evidence="2">Ribbon-helix-helix protein CopG domain-containing protein</fullName>
    </recommendedName>
</protein>
<organism evidence="1">
    <name type="scientific">marine sediment metagenome</name>
    <dbReference type="NCBI Taxonomy" id="412755"/>
    <lineage>
        <taxon>unclassified sequences</taxon>
        <taxon>metagenomes</taxon>
        <taxon>ecological metagenomes</taxon>
    </lineage>
</organism>
<accession>X1CLG8</accession>
<evidence type="ECO:0000313" key="1">
    <source>
        <dbReference type="EMBL" id="GAH09256.1"/>
    </source>
</evidence>
<dbReference type="EMBL" id="BART01030967">
    <property type="protein sequence ID" value="GAH09256.1"/>
    <property type="molecule type" value="Genomic_DNA"/>
</dbReference>
<reference evidence="1" key="1">
    <citation type="journal article" date="2014" name="Front. Microbiol.">
        <title>High frequency of phylogenetically diverse reductive dehalogenase-homologous genes in deep subseafloor sedimentary metagenomes.</title>
        <authorList>
            <person name="Kawai M."/>
            <person name="Futagami T."/>
            <person name="Toyoda A."/>
            <person name="Takaki Y."/>
            <person name="Nishi S."/>
            <person name="Hori S."/>
            <person name="Arai W."/>
            <person name="Tsubouchi T."/>
            <person name="Morono Y."/>
            <person name="Uchiyama I."/>
            <person name="Ito T."/>
            <person name="Fujiyama A."/>
            <person name="Inagaki F."/>
            <person name="Takami H."/>
        </authorList>
    </citation>
    <scope>NUCLEOTIDE SEQUENCE</scope>
    <source>
        <strain evidence="1">Expedition CK06-06</strain>
    </source>
</reference>
<name>X1CLG8_9ZZZZ</name>
<sequence length="74" mass="8519">MANTKQFEEPVSITVLTERALRDELDFYAADRARSRTWLINHILNEWMLTVEDKEVSKISADIGADIAKKRPSL</sequence>
<proteinExistence type="predicted"/>
<dbReference type="AlphaFoldDB" id="X1CLG8"/>
<evidence type="ECO:0008006" key="2">
    <source>
        <dbReference type="Google" id="ProtNLM"/>
    </source>
</evidence>
<gene>
    <name evidence="1" type="ORF">S01H4_53912</name>
</gene>